<keyword evidence="1" id="KW-0614">Plasmid</keyword>
<dbReference type="AlphaFoldDB" id="A0AAC8XP17"/>
<dbReference type="Proteomes" id="UP000061468">
    <property type="component" value="Plasmid pAMEDUM8_300"/>
</dbReference>
<organism evidence="1 2">
    <name type="scientific">Alteromonas mediterranea</name>
    <dbReference type="NCBI Taxonomy" id="314275"/>
    <lineage>
        <taxon>Bacteria</taxon>
        <taxon>Pseudomonadati</taxon>
        <taxon>Pseudomonadota</taxon>
        <taxon>Gammaproteobacteria</taxon>
        <taxon>Alteromonadales</taxon>
        <taxon>Alteromonadaceae</taxon>
        <taxon>Alteromonas/Salinimonas group</taxon>
        <taxon>Alteromonas</taxon>
    </lineage>
</organism>
<evidence type="ECO:0000313" key="1">
    <source>
        <dbReference type="EMBL" id="AMJ80824.1"/>
    </source>
</evidence>
<accession>A0AAC8XP17</accession>
<proteinExistence type="predicted"/>
<protein>
    <submittedName>
        <fullName evidence="1">Uncharacterized protein</fullName>
    </submittedName>
</protein>
<name>A0AAC8XP17_9ALTE</name>
<evidence type="ECO:0000313" key="2">
    <source>
        <dbReference type="Proteomes" id="UP000061468"/>
    </source>
</evidence>
<reference evidence="1 2" key="1">
    <citation type="submission" date="2015-12" db="EMBL/GenBank/DDBJ databases">
        <title>Intraspecies pangenome expansion in the marine bacterium Alteromonas.</title>
        <authorList>
            <person name="Lopez-Perez M."/>
            <person name="Rodriguez-Valera F."/>
        </authorList>
    </citation>
    <scope>NUCLEOTIDE SEQUENCE [LARGE SCALE GENOMIC DNA]</scope>
    <source>
        <strain evidence="1 2">UM8</strain>
        <plasmid evidence="1 2">pAMEDUM8_300</plasmid>
    </source>
</reference>
<sequence length="275" mass="31284">MSTPIIEIIRDLSIASQSHVIKRNMVDEEPLKVLSKILPVVHMKEAVEHIPVGAFGNMSQTRITGIPSHEPTWLGTLKEYIHGEGWTDEVIDYFKSEIKDQPFPAAGARGVLQVHSYNGICFASNGSHRLVGLVCYLAAKYGDSAIAKSVNHRGTVFDSDALALLQRLYGHSTTGIKLMSRMELEGNVEVGVSNLINIDERYYTYKDGKFVLLWPQPATRLQKLLKREEIRKHQAKFEKQKYTILNHEDFKRLIETTWLTQALAIHNRTKRKNYV</sequence>
<geneLocation type="plasmid" evidence="1 2">
    <name>pAMEDUM8_300</name>
</geneLocation>
<dbReference type="RefSeq" id="WP_015068644.1">
    <property type="nucleotide sequence ID" value="NZ_CAKMLI010000007.1"/>
</dbReference>
<gene>
    <name evidence="1" type="ORF">AV942_20805</name>
</gene>
<dbReference type="EMBL" id="CP013929">
    <property type="protein sequence ID" value="AMJ80824.1"/>
    <property type="molecule type" value="Genomic_DNA"/>
</dbReference>